<evidence type="ECO:0000313" key="3">
    <source>
        <dbReference type="Proteomes" id="UP000666915"/>
    </source>
</evidence>
<feature type="domain" description="SGNH hydrolase-type esterase" evidence="1">
    <location>
        <begin position="186"/>
        <end position="373"/>
    </location>
</feature>
<dbReference type="SUPFAM" id="SSF52266">
    <property type="entry name" value="SGNH hydrolase"/>
    <property type="match status" value="1"/>
</dbReference>
<accession>A0ABS3RFG7</accession>
<keyword evidence="3" id="KW-1185">Reference proteome</keyword>
<organism evidence="2 3">
    <name type="scientific">Actinomadura nitritigenes</name>
    <dbReference type="NCBI Taxonomy" id="134602"/>
    <lineage>
        <taxon>Bacteria</taxon>
        <taxon>Bacillati</taxon>
        <taxon>Actinomycetota</taxon>
        <taxon>Actinomycetes</taxon>
        <taxon>Streptosporangiales</taxon>
        <taxon>Thermomonosporaceae</taxon>
        <taxon>Actinomadura</taxon>
    </lineage>
</organism>
<reference evidence="2 3" key="1">
    <citation type="submission" date="2021-03" db="EMBL/GenBank/DDBJ databases">
        <authorList>
            <person name="Kanchanasin P."/>
            <person name="Saeng-In P."/>
            <person name="Phongsopitanun W."/>
            <person name="Yuki M."/>
            <person name="Kudo T."/>
            <person name="Ohkuma M."/>
            <person name="Tanasupawat S."/>
        </authorList>
    </citation>
    <scope>NUCLEOTIDE SEQUENCE [LARGE SCALE GENOMIC DNA]</scope>
    <source>
        <strain evidence="2 3">L46</strain>
    </source>
</reference>
<dbReference type="InterPro" id="IPR013830">
    <property type="entry name" value="SGNH_hydro"/>
</dbReference>
<evidence type="ECO:0000259" key="1">
    <source>
        <dbReference type="Pfam" id="PF13472"/>
    </source>
</evidence>
<dbReference type="EMBL" id="JAGEOK010000057">
    <property type="protein sequence ID" value="MBO2444971.1"/>
    <property type="molecule type" value="Genomic_DNA"/>
</dbReference>
<dbReference type="Gene3D" id="3.40.50.1110">
    <property type="entry name" value="SGNH hydrolase"/>
    <property type="match status" value="1"/>
</dbReference>
<protein>
    <recommendedName>
        <fullName evidence="1">SGNH hydrolase-type esterase domain-containing protein</fullName>
    </recommendedName>
</protein>
<dbReference type="RefSeq" id="WP_208273898.1">
    <property type="nucleotide sequence ID" value="NZ_BAAAGM010000131.1"/>
</dbReference>
<dbReference type="PANTHER" id="PTHR43784">
    <property type="entry name" value="GDSL-LIKE LIPASE/ACYLHYDROLASE, PUTATIVE (AFU_ORTHOLOGUE AFUA_2G00820)-RELATED"/>
    <property type="match status" value="1"/>
</dbReference>
<name>A0ABS3RFG7_9ACTN</name>
<dbReference type="Proteomes" id="UP000666915">
    <property type="component" value="Unassembled WGS sequence"/>
</dbReference>
<dbReference type="Pfam" id="PF13472">
    <property type="entry name" value="Lipase_GDSL_2"/>
    <property type="match status" value="1"/>
</dbReference>
<proteinExistence type="predicted"/>
<gene>
    <name evidence="2" type="ORF">J4557_46450</name>
</gene>
<dbReference type="PANTHER" id="PTHR43784:SF2">
    <property type="entry name" value="GDSL-LIKE LIPASE_ACYLHYDROLASE, PUTATIVE (AFU_ORTHOLOGUE AFUA_2G00820)-RELATED"/>
    <property type="match status" value="1"/>
</dbReference>
<sequence length="385" mass="40696">MSTSTEPTPGRTWVAGFRTGVISPYEQIKLNEPRGFADQTVRQVLRMAGGGEALRVRLSNRYGRDPLTIGAARIAVRKAGDEIVPETDLALRFSGAAQVTVPAGGEAVSDPVDLPVTAGTALALSLYLPHETGLATYSHMPMQTAYAADGDLTASPGLPGADHVQARFYVTGVDVLAPEGTAIAVAFGDSWFEGVGSTPDTDHRSVDFLNARLDRGWVVNEGIAGNRLLVDEIGENALARLDRDALSVPGATHVLVHFGINDLGLPGMAGQPPATSDDLIDGFTRLADRVHTAGLKILAATIGPFAGAVYPGVSTPEGLAARRRVNDWIRTTDLFDSVFDVARAVENPDDPDFIRPDLDGGDGMHLNDTGARLLAESVDLRTLTL</sequence>
<dbReference type="InterPro" id="IPR053140">
    <property type="entry name" value="GDSL_Rv0518-like"/>
</dbReference>
<evidence type="ECO:0000313" key="2">
    <source>
        <dbReference type="EMBL" id="MBO2444971.1"/>
    </source>
</evidence>
<comment type="caution">
    <text evidence="2">The sequence shown here is derived from an EMBL/GenBank/DDBJ whole genome shotgun (WGS) entry which is preliminary data.</text>
</comment>
<dbReference type="InterPro" id="IPR036514">
    <property type="entry name" value="SGNH_hydro_sf"/>
</dbReference>